<feature type="compositionally biased region" description="Polar residues" evidence="10">
    <location>
        <begin position="46"/>
        <end position="75"/>
    </location>
</feature>
<dbReference type="PROSITE" id="PS50002">
    <property type="entry name" value="SH3"/>
    <property type="match status" value="1"/>
</dbReference>
<feature type="compositionally biased region" description="Low complexity" evidence="10">
    <location>
        <begin position="333"/>
        <end position="355"/>
    </location>
</feature>
<accession>A0A0C2XBV7</accession>
<reference evidence="13 14" key="1">
    <citation type="submission" date="2014-04" db="EMBL/GenBank/DDBJ databases">
        <title>Evolutionary Origins and Diversification of the Mycorrhizal Mutualists.</title>
        <authorList>
            <consortium name="DOE Joint Genome Institute"/>
            <consortium name="Mycorrhizal Genomics Consortium"/>
            <person name="Kohler A."/>
            <person name="Kuo A."/>
            <person name="Nagy L.G."/>
            <person name="Floudas D."/>
            <person name="Copeland A."/>
            <person name="Barry K.W."/>
            <person name="Cichocki N."/>
            <person name="Veneault-Fourrey C."/>
            <person name="LaButti K."/>
            <person name="Lindquist E.A."/>
            <person name="Lipzen A."/>
            <person name="Lundell T."/>
            <person name="Morin E."/>
            <person name="Murat C."/>
            <person name="Riley R."/>
            <person name="Ohm R."/>
            <person name="Sun H."/>
            <person name="Tunlid A."/>
            <person name="Henrissat B."/>
            <person name="Grigoriev I.V."/>
            <person name="Hibbett D.S."/>
            <person name="Martin F."/>
        </authorList>
    </citation>
    <scope>NUCLEOTIDE SEQUENCE [LARGE SCALE GENOMIC DNA]</scope>
    <source>
        <strain evidence="13 14">Koide BX008</strain>
    </source>
</reference>
<keyword evidence="14" id="KW-1185">Reference proteome</keyword>
<evidence type="ECO:0000256" key="8">
    <source>
        <dbReference type="ARBA" id="ARBA00023136"/>
    </source>
</evidence>
<dbReference type="PANTHER" id="PTHR15735">
    <property type="entry name" value="FCH AND DOUBLE SH3 DOMAINS PROTEIN"/>
    <property type="match status" value="1"/>
</dbReference>
<evidence type="ECO:0000256" key="1">
    <source>
        <dbReference type="ARBA" id="ARBA00004651"/>
    </source>
</evidence>
<feature type="transmembrane region" description="Helical" evidence="11">
    <location>
        <begin position="85"/>
        <end position="107"/>
    </location>
</feature>
<sequence length="415" mass="43811">MPASDPNSEPAVRDSLVSPGEPPDAPKGDMIPHGVMESEPERNRITIASSSAKSRTSQAGSRRASTVSGNAGNAGNARPSIQNPFFLVTLFLGVASWFIAFVSQAFVTARYDNSSIGTLWFAFILQSLLLGWIVASLTSFSLTRSSANTIAHLASMTTVLASIGINNNVFSHIPAQQATAAGWIITAIVDIIWVIYFSSEEWSPIRVMLDSIGGVGHGNVSTAPTGGGDVEQVDEEGNPIKPVRRGFSFKGKLPPITPPSFKLKSARLRKARPESTGEPTKTADETAPENGGTPGDLSGFRDGDNRRSAAARSLSVNPGPSSAGGDIPEESRPVSSAPSGGGAPTSTSGRGSVGSRVRAQALYTYTGNDEDPHELTFSKGDMFEIIDRSGKWWEAVNMDGKSGIVPSNYVRVMDK</sequence>
<evidence type="ECO:0000313" key="13">
    <source>
        <dbReference type="EMBL" id="KIL66856.1"/>
    </source>
</evidence>
<keyword evidence="8 11" id="KW-0472">Membrane</keyword>
<feature type="transmembrane region" description="Helical" evidence="11">
    <location>
        <begin position="119"/>
        <end position="142"/>
    </location>
</feature>
<dbReference type="Pfam" id="PF00018">
    <property type="entry name" value="SH3_1"/>
    <property type="match status" value="1"/>
</dbReference>
<dbReference type="PANTHER" id="PTHR15735:SF20">
    <property type="entry name" value="HIGH OSMOLARITY SIGNALING PROTEIN SHO1"/>
    <property type="match status" value="1"/>
</dbReference>
<evidence type="ECO:0000313" key="14">
    <source>
        <dbReference type="Proteomes" id="UP000054549"/>
    </source>
</evidence>
<dbReference type="InParanoid" id="A0A0C2XBV7"/>
<organism evidence="13 14">
    <name type="scientific">Amanita muscaria (strain Koide BX008)</name>
    <dbReference type="NCBI Taxonomy" id="946122"/>
    <lineage>
        <taxon>Eukaryota</taxon>
        <taxon>Fungi</taxon>
        <taxon>Dikarya</taxon>
        <taxon>Basidiomycota</taxon>
        <taxon>Agaricomycotina</taxon>
        <taxon>Agaricomycetes</taxon>
        <taxon>Agaricomycetidae</taxon>
        <taxon>Agaricales</taxon>
        <taxon>Pluteineae</taxon>
        <taxon>Amanitaceae</taxon>
        <taxon>Amanita</taxon>
    </lineage>
</organism>
<evidence type="ECO:0000256" key="2">
    <source>
        <dbReference type="ARBA" id="ARBA00009739"/>
    </source>
</evidence>
<evidence type="ECO:0000256" key="5">
    <source>
        <dbReference type="ARBA" id="ARBA00022692"/>
    </source>
</evidence>
<keyword evidence="6 11" id="KW-1133">Transmembrane helix</keyword>
<feature type="region of interest" description="Disordered" evidence="10">
    <location>
        <begin position="1"/>
        <end position="75"/>
    </location>
</feature>
<dbReference type="AlphaFoldDB" id="A0A0C2XBV7"/>
<gene>
    <name evidence="13" type="ORF">M378DRAFT_23183</name>
</gene>
<feature type="transmembrane region" description="Helical" evidence="11">
    <location>
        <begin position="149"/>
        <end position="166"/>
    </location>
</feature>
<keyword evidence="3 9" id="KW-0728">SH3 domain</keyword>
<evidence type="ECO:0000256" key="7">
    <source>
        <dbReference type="ARBA" id="ARBA00023016"/>
    </source>
</evidence>
<feature type="domain" description="SH3" evidence="12">
    <location>
        <begin position="354"/>
        <end position="415"/>
    </location>
</feature>
<dbReference type="OrthoDB" id="5983572at2759"/>
<feature type="region of interest" description="Disordered" evidence="10">
    <location>
        <begin position="223"/>
        <end position="355"/>
    </location>
</feature>
<feature type="transmembrane region" description="Helical" evidence="11">
    <location>
        <begin position="178"/>
        <end position="198"/>
    </location>
</feature>
<dbReference type="InterPro" id="IPR001452">
    <property type="entry name" value="SH3_domain"/>
</dbReference>
<dbReference type="GO" id="GO:0005886">
    <property type="term" value="C:plasma membrane"/>
    <property type="evidence" value="ECO:0007669"/>
    <property type="project" value="UniProtKB-SubCell"/>
</dbReference>
<dbReference type="GO" id="GO:0030833">
    <property type="term" value="P:regulation of actin filament polymerization"/>
    <property type="evidence" value="ECO:0007669"/>
    <property type="project" value="TreeGrafter"/>
</dbReference>
<keyword evidence="5 11" id="KW-0812">Transmembrane</keyword>
<dbReference type="SUPFAM" id="SSF50044">
    <property type="entry name" value="SH3-domain"/>
    <property type="match status" value="1"/>
</dbReference>
<dbReference type="SMART" id="SM00326">
    <property type="entry name" value="SH3"/>
    <property type="match status" value="1"/>
</dbReference>
<keyword evidence="7" id="KW-0346">Stress response</keyword>
<evidence type="ECO:0000256" key="9">
    <source>
        <dbReference type="PROSITE-ProRule" id="PRU00192"/>
    </source>
</evidence>
<protein>
    <recommendedName>
        <fullName evidence="12">SH3 domain-containing protein</fullName>
    </recommendedName>
</protein>
<evidence type="ECO:0000259" key="12">
    <source>
        <dbReference type="PROSITE" id="PS50002"/>
    </source>
</evidence>
<dbReference type="PRINTS" id="PR00452">
    <property type="entry name" value="SH3DOMAIN"/>
</dbReference>
<dbReference type="InterPro" id="IPR036028">
    <property type="entry name" value="SH3-like_dom_sf"/>
</dbReference>
<dbReference type="Proteomes" id="UP000054549">
    <property type="component" value="Unassembled WGS sequence"/>
</dbReference>
<dbReference type="InterPro" id="IPR035522">
    <property type="entry name" value="Sho1_SH3"/>
</dbReference>
<evidence type="ECO:0000256" key="10">
    <source>
        <dbReference type="SAM" id="MobiDB-lite"/>
    </source>
</evidence>
<comment type="similarity">
    <text evidence="2">Belongs to the SHO1 family.</text>
</comment>
<evidence type="ECO:0000256" key="6">
    <source>
        <dbReference type="ARBA" id="ARBA00022989"/>
    </source>
</evidence>
<evidence type="ECO:0000256" key="3">
    <source>
        <dbReference type="ARBA" id="ARBA00022443"/>
    </source>
</evidence>
<dbReference type="CDD" id="cd11855">
    <property type="entry name" value="SH3_Sho1p"/>
    <property type="match status" value="1"/>
</dbReference>
<dbReference type="STRING" id="946122.A0A0C2XBV7"/>
<comment type="subcellular location">
    <subcellularLocation>
        <location evidence="1">Cell membrane</location>
        <topology evidence="1">Multi-pass membrane protein</topology>
    </subcellularLocation>
</comment>
<keyword evidence="4" id="KW-1003">Cell membrane</keyword>
<dbReference type="Gene3D" id="2.30.30.40">
    <property type="entry name" value="SH3 Domains"/>
    <property type="match status" value="1"/>
</dbReference>
<dbReference type="EMBL" id="KN818234">
    <property type="protein sequence ID" value="KIL66856.1"/>
    <property type="molecule type" value="Genomic_DNA"/>
</dbReference>
<evidence type="ECO:0000256" key="4">
    <source>
        <dbReference type="ARBA" id="ARBA00022475"/>
    </source>
</evidence>
<name>A0A0C2XBV7_AMAMK</name>
<proteinExistence type="inferred from homology"/>
<evidence type="ECO:0000256" key="11">
    <source>
        <dbReference type="SAM" id="Phobius"/>
    </source>
</evidence>
<dbReference type="HOGENOM" id="CLU_043316_0_0_1"/>